<evidence type="ECO:0000313" key="2">
    <source>
        <dbReference type="WBParaSite" id="SVE_1107200.1"/>
    </source>
</evidence>
<reference evidence="2" key="2">
    <citation type="submission" date="2015-08" db="UniProtKB">
        <authorList>
            <consortium name="WormBaseParasite"/>
        </authorList>
    </citation>
    <scope>IDENTIFICATION</scope>
</reference>
<name>A0A0K0FPL5_STRVS</name>
<dbReference type="WBParaSite" id="SVE_1107200.1">
    <property type="protein sequence ID" value="SVE_1107200.1"/>
    <property type="gene ID" value="SVE_1107200"/>
</dbReference>
<organism evidence="1 2">
    <name type="scientific">Strongyloides venezuelensis</name>
    <name type="common">Threadworm</name>
    <dbReference type="NCBI Taxonomy" id="75913"/>
    <lineage>
        <taxon>Eukaryota</taxon>
        <taxon>Metazoa</taxon>
        <taxon>Ecdysozoa</taxon>
        <taxon>Nematoda</taxon>
        <taxon>Chromadorea</taxon>
        <taxon>Rhabditida</taxon>
        <taxon>Tylenchina</taxon>
        <taxon>Panagrolaimomorpha</taxon>
        <taxon>Strongyloidoidea</taxon>
        <taxon>Strongyloididae</taxon>
        <taxon>Strongyloides</taxon>
    </lineage>
</organism>
<dbReference type="Proteomes" id="UP000035680">
    <property type="component" value="Unassembled WGS sequence"/>
</dbReference>
<keyword evidence="1" id="KW-1185">Reference proteome</keyword>
<reference evidence="1" key="1">
    <citation type="submission" date="2014-07" db="EMBL/GenBank/DDBJ databases">
        <authorList>
            <person name="Martin A.A"/>
            <person name="De Silva N."/>
        </authorList>
    </citation>
    <scope>NUCLEOTIDE SEQUENCE</scope>
</reference>
<dbReference type="AlphaFoldDB" id="A0A0K0FPL5"/>
<accession>A0A0K0FPL5</accession>
<sequence length="89" mass="9996">MWQNSIQDTWASMSRRSHSLRFIKVLIPLIVEEGNIRNQLFFILFIKVEADATRMVLNATIGVSPSPGKVASMKKANMVVVVDFQSLCA</sequence>
<protein>
    <submittedName>
        <fullName evidence="2">Uncharacterized protein</fullName>
    </submittedName>
</protein>
<proteinExistence type="predicted"/>
<evidence type="ECO:0000313" key="1">
    <source>
        <dbReference type="Proteomes" id="UP000035680"/>
    </source>
</evidence>